<evidence type="ECO:0000313" key="2">
    <source>
        <dbReference type="Proteomes" id="UP000823775"/>
    </source>
</evidence>
<protein>
    <submittedName>
        <fullName evidence="1">Uncharacterized protein</fullName>
    </submittedName>
</protein>
<keyword evidence="2" id="KW-1185">Reference proteome</keyword>
<dbReference type="EMBL" id="JACEIK010000032">
    <property type="protein sequence ID" value="MCD7447212.1"/>
    <property type="molecule type" value="Genomic_DNA"/>
</dbReference>
<evidence type="ECO:0000313" key="1">
    <source>
        <dbReference type="EMBL" id="MCD7447212.1"/>
    </source>
</evidence>
<reference evidence="1 2" key="1">
    <citation type="journal article" date="2021" name="BMC Genomics">
        <title>Datura genome reveals duplications of psychoactive alkaloid biosynthetic genes and high mutation rate following tissue culture.</title>
        <authorList>
            <person name="Rajewski A."/>
            <person name="Carter-House D."/>
            <person name="Stajich J."/>
            <person name="Litt A."/>
        </authorList>
    </citation>
    <scope>NUCLEOTIDE SEQUENCE [LARGE SCALE GENOMIC DNA]</scope>
    <source>
        <strain evidence="1">AR-01</strain>
    </source>
</reference>
<proteinExistence type="predicted"/>
<accession>A0ABS8RK87</accession>
<organism evidence="1 2">
    <name type="scientific">Datura stramonium</name>
    <name type="common">Jimsonweed</name>
    <name type="synonym">Common thornapple</name>
    <dbReference type="NCBI Taxonomy" id="4076"/>
    <lineage>
        <taxon>Eukaryota</taxon>
        <taxon>Viridiplantae</taxon>
        <taxon>Streptophyta</taxon>
        <taxon>Embryophyta</taxon>
        <taxon>Tracheophyta</taxon>
        <taxon>Spermatophyta</taxon>
        <taxon>Magnoliopsida</taxon>
        <taxon>eudicotyledons</taxon>
        <taxon>Gunneridae</taxon>
        <taxon>Pentapetalae</taxon>
        <taxon>asterids</taxon>
        <taxon>lamiids</taxon>
        <taxon>Solanales</taxon>
        <taxon>Solanaceae</taxon>
        <taxon>Solanoideae</taxon>
        <taxon>Datureae</taxon>
        <taxon>Datura</taxon>
    </lineage>
</organism>
<gene>
    <name evidence="1" type="ORF">HAX54_026331</name>
</gene>
<name>A0ABS8RK87_DATST</name>
<comment type="caution">
    <text evidence="1">The sequence shown here is derived from an EMBL/GenBank/DDBJ whole genome shotgun (WGS) entry which is preliminary data.</text>
</comment>
<dbReference type="Proteomes" id="UP000823775">
    <property type="component" value="Unassembled WGS sequence"/>
</dbReference>
<sequence length="58" mass="6757">MGFVGLEILNWRSLSAEAREFELLHGQPKFSIVSRTFLAMVFVVLENVYELEYDENDC</sequence>